<reference evidence="2" key="1">
    <citation type="journal article" date="2020" name="Fungal Divers.">
        <title>Resolving the Mortierellaceae phylogeny through synthesis of multi-gene phylogenetics and phylogenomics.</title>
        <authorList>
            <person name="Vandepol N."/>
            <person name="Liber J."/>
            <person name="Desiro A."/>
            <person name="Na H."/>
            <person name="Kennedy M."/>
            <person name="Barry K."/>
            <person name="Grigoriev I.V."/>
            <person name="Miller A.N."/>
            <person name="O'Donnell K."/>
            <person name="Stajich J.E."/>
            <person name="Bonito G."/>
        </authorList>
    </citation>
    <scope>NUCLEOTIDE SEQUENCE</scope>
    <source>
        <strain evidence="2">NVP1</strain>
    </source>
</reference>
<sequence length="187" mass="20075">MFFVPKKPVQFQDSVTVHWLVIQAKGPSSTEAHATPSNQDDPQTISSASSDSAQLSNTGHISAGIDMDKVKDMLGQLQIGKLPQGAQDLMKAVEAQSVRSPSSTLSSSSFNPLSMAMMSMALAPGPQRMSTSVTSVTSVTPSTAPTDDSIYVTKAELAQLEDRITVMIDQKFLQLEERIMARLNNSS</sequence>
<organism evidence="2 3">
    <name type="scientific">Podila minutissima</name>
    <dbReference type="NCBI Taxonomy" id="64525"/>
    <lineage>
        <taxon>Eukaryota</taxon>
        <taxon>Fungi</taxon>
        <taxon>Fungi incertae sedis</taxon>
        <taxon>Mucoromycota</taxon>
        <taxon>Mortierellomycotina</taxon>
        <taxon>Mortierellomycetes</taxon>
        <taxon>Mortierellales</taxon>
        <taxon>Mortierellaceae</taxon>
        <taxon>Podila</taxon>
    </lineage>
</organism>
<protein>
    <submittedName>
        <fullName evidence="2">Uncharacterized protein</fullName>
    </submittedName>
</protein>
<comment type="caution">
    <text evidence="2">The sequence shown here is derived from an EMBL/GenBank/DDBJ whole genome shotgun (WGS) entry which is preliminary data.</text>
</comment>
<feature type="compositionally biased region" description="Low complexity" evidence="1">
    <location>
        <begin position="46"/>
        <end position="56"/>
    </location>
</feature>
<feature type="compositionally biased region" description="Polar residues" evidence="1">
    <location>
        <begin position="28"/>
        <end position="45"/>
    </location>
</feature>
<name>A0A9P5SV34_9FUNG</name>
<evidence type="ECO:0000313" key="3">
    <source>
        <dbReference type="Proteomes" id="UP000696485"/>
    </source>
</evidence>
<gene>
    <name evidence="2" type="ORF">BG006_004847</name>
</gene>
<keyword evidence="3" id="KW-1185">Reference proteome</keyword>
<evidence type="ECO:0000256" key="1">
    <source>
        <dbReference type="SAM" id="MobiDB-lite"/>
    </source>
</evidence>
<evidence type="ECO:0000313" key="2">
    <source>
        <dbReference type="EMBL" id="KAF9337412.1"/>
    </source>
</evidence>
<proteinExistence type="predicted"/>
<dbReference type="Proteomes" id="UP000696485">
    <property type="component" value="Unassembled WGS sequence"/>
</dbReference>
<dbReference type="AlphaFoldDB" id="A0A9P5SV34"/>
<accession>A0A9P5SV34</accession>
<dbReference type="EMBL" id="JAAAUY010000027">
    <property type="protein sequence ID" value="KAF9337412.1"/>
    <property type="molecule type" value="Genomic_DNA"/>
</dbReference>
<feature type="region of interest" description="Disordered" evidence="1">
    <location>
        <begin position="28"/>
        <end position="59"/>
    </location>
</feature>